<organism evidence="3">
    <name type="scientific">Trypanosoma vivax (strain Y486)</name>
    <dbReference type="NCBI Taxonomy" id="1055687"/>
    <lineage>
        <taxon>Eukaryota</taxon>
        <taxon>Discoba</taxon>
        <taxon>Euglenozoa</taxon>
        <taxon>Kinetoplastea</taxon>
        <taxon>Metakinetoplastina</taxon>
        <taxon>Trypanosomatida</taxon>
        <taxon>Trypanosomatidae</taxon>
        <taxon>Trypanosoma</taxon>
        <taxon>Duttonella</taxon>
    </lineage>
</organism>
<evidence type="ECO:0000256" key="2">
    <source>
        <dbReference type="SAM" id="Phobius"/>
    </source>
</evidence>
<keyword evidence="2" id="KW-0472">Membrane</keyword>
<feature type="region of interest" description="Disordered" evidence="1">
    <location>
        <begin position="40"/>
        <end position="62"/>
    </location>
</feature>
<accession>G0U040</accession>
<sequence length="117" mass="13638">MLNCFWLTSHESFCCPGTKDQQTAVYNGGRTMIYRSKTKTKNHTLTRQRDKGSKSHTHTKKNIYRERKKATMIYVPLLAASTFITFCFSPPNKQLALRERKKQTNNQTKKKNTCECI</sequence>
<keyword evidence="2" id="KW-1133">Transmembrane helix</keyword>
<dbReference type="EMBL" id="HE573024">
    <property type="protein sequence ID" value="CCC49437.1"/>
    <property type="molecule type" value="Genomic_DNA"/>
</dbReference>
<keyword evidence="2" id="KW-0812">Transmembrane</keyword>
<proteinExistence type="predicted"/>
<feature type="region of interest" description="Disordered" evidence="1">
    <location>
        <begin position="98"/>
        <end position="117"/>
    </location>
</feature>
<feature type="transmembrane region" description="Helical" evidence="2">
    <location>
        <begin position="70"/>
        <end position="91"/>
    </location>
</feature>
<evidence type="ECO:0000256" key="1">
    <source>
        <dbReference type="SAM" id="MobiDB-lite"/>
    </source>
</evidence>
<name>G0U040_TRYVY</name>
<feature type="compositionally biased region" description="Basic residues" evidence="1">
    <location>
        <begin position="99"/>
        <end position="111"/>
    </location>
</feature>
<evidence type="ECO:0000313" key="3">
    <source>
        <dbReference type="EMBL" id="CCC49437.1"/>
    </source>
</evidence>
<protein>
    <submittedName>
        <fullName evidence="3">Uncharacterized protein</fullName>
    </submittedName>
</protein>
<reference evidence="3" key="1">
    <citation type="journal article" date="2012" name="Proc. Natl. Acad. Sci. U.S.A.">
        <title>Antigenic diversity is generated by distinct evolutionary mechanisms in African trypanosome species.</title>
        <authorList>
            <person name="Jackson A.P."/>
            <person name="Berry A."/>
            <person name="Aslett M."/>
            <person name="Allison H.C."/>
            <person name="Burton P."/>
            <person name="Vavrova-Anderson J."/>
            <person name="Brown R."/>
            <person name="Browne H."/>
            <person name="Corton N."/>
            <person name="Hauser H."/>
            <person name="Gamble J."/>
            <person name="Gilderthorp R."/>
            <person name="Marcello L."/>
            <person name="McQuillan J."/>
            <person name="Otto T.D."/>
            <person name="Quail M.A."/>
            <person name="Sanders M.J."/>
            <person name="van Tonder A."/>
            <person name="Ginger M.L."/>
            <person name="Field M.C."/>
            <person name="Barry J.D."/>
            <person name="Hertz-Fowler C."/>
            <person name="Berriman M."/>
        </authorList>
    </citation>
    <scope>NUCLEOTIDE SEQUENCE</scope>
    <source>
        <strain evidence="3">Y486</strain>
    </source>
</reference>
<dbReference type="AlphaFoldDB" id="G0U040"/>
<gene>
    <name evidence="3" type="ORF">TVY486_0800450</name>
</gene>